<dbReference type="GO" id="GO:0005634">
    <property type="term" value="C:nucleus"/>
    <property type="evidence" value="ECO:0007669"/>
    <property type="project" value="UniProtKB-SubCell"/>
</dbReference>
<dbReference type="InterPro" id="IPR020479">
    <property type="entry name" value="HD_metazoa"/>
</dbReference>
<gene>
    <name evidence="14" type="primary">Hoxc10_0</name>
    <name evidence="14" type="ORF">GTO96_0014266</name>
</gene>
<feature type="region of interest" description="Disordered" evidence="12">
    <location>
        <begin position="197"/>
        <end position="251"/>
    </location>
</feature>
<keyword evidence="9 10" id="KW-0539">Nucleus</keyword>
<keyword evidence="4" id="KW-0217">Developmental protein</keyword>
<comment type="subcellular location">
    <subcellularLocation>
        <location evidence="2 10 11">Nucleus</location>
    </subcellularLocation>
</comment>
<evidence type="ECO:0000256" key="2">
    <source>
        <dbReference type="ARBA" id="ARBA00004123"/>
    </source>
</evidence>
<keyword evidence="5" id="KW-0805">Transcription regulation</keyword>
<dbReference type="SMART" id="SM00389">
    <property type="entry name" value="HOX"/>
    <property type="match status" value="1"/>
</dbReference>
<evidence type="ECO:0000313" key="15">
    <source>
        <dbReference type="Proteomes" id="UP000886611"/>
    </source>
</evidence>
<evidence type="ECO:0000256" key="8">
    <source>
        <dbReference type="ARBA" id="ARBA00023163"/>
    </source>
</evidence>
<keyword evidence="6 10" id="KW-0238">DNA-binding</keyword>
<evidence type="ECO:0000256" key="7">
    <source>
        <dbReference type="ARBA" id="ARBA00023155"/>
    </source>
</evidence>
<keyword evidence="7 10" id="KW-0371">Homeobox</keyword>
<feature type="domain" description="Homeobox" evidence="13">
    <location>
        <begin position="256"/>
        <end position="316"/>
    </location>
</feature>
<evidence type="ECO:0000256" key="4">
    <source>
        <dbReference type="ARBA" id="ARBA00022473"/>
    </source>
</evidence>
<evidence type="ECO:0000256" key="5">
    <source>
        <dbReference type="ARBA" id="ARBA00023015"/>
    </source>
</evidence>
<dbReference type="InterPro" id="IPR009057">
    <property type="entry name" value="Homeodomain-like_sf"/>
</dbReference>
<dbReference type="Pfam" id="PF00046">
    <property type="entry name" value="Homeodomain"/>
    <property type="match status" value="1"/>
</dbReference>
<feature type="region of interest" description="Disordered" evidence="12">
    <location>
        <begin position="121"/>
        <end position="185"/>
    </location>
</feature>
<dbReference type="PANTHER" id="PTHR45874">
    <property type="entry name" value="HOMEOBOX PROTEIN ABDOMINAL-B"/>
    <property type="match status" value="1"/>
</dbReference>
<reference evidence="14 15" key="1">
    <citation type="journal article" date="2021" name="Cell">
        <title>Tracing the genetic footprints of vertebrate landing in non-teleost ray-finned fishes.</title>
        <authorList>
            <person name="Bi X."/>
            <person name="Wang K."/>
            <person name="Yang L."/>
            <person name="Pan H."/>
            <person name="Jiang H."/>
            <person name="Wei Q."/>
            <person name="Fang M."/>
            <person name="Yu H."/>
            <person name="Zhu C."/>
            <person name="Cai Y."/>
            <person name="He Y."/>
            <person name="Gan X."/>
            <person name="Zeng H."/>
            <person name="Yu D."/>
            <person name="Zhu Y."/>
            <person name="Jiang H."/>
            <person name="Qiu Q."/>
            <person name="Yang H."/>
            <person name="Zhang Y.E."/>
            <person name="Wang W."/>
            <person name="Zhu M."/>
            <person name="He S."/>
            <person name="Zhang G."/>
        </authorList>
    </citation>
    <scope>NUCLEOTIDE SEQUENCE [LARGE SCALE GENOMIC DNA]</scope>
    <source>
        <strain evidence="14">Bchr_013</strain>
    </source>
</reference>
<keyword evidence="8" id="KW-0804">Transcription</keyword>
<evidence type="ECO:0000256" key="11">
    <source>
        <dbReference type="RuleBase" id="RU000682"/>
    </source>
</evidence>
<comment type="function">
    <text evidence="1">Sequence-specific transcription factor which is part of a developmental regulatory system that provides cells with specific positional identities on the anterior-posterior axis.</text>
</comment>
<dbReference type="GO" id="GO:0000981">
    <property type="term" value="F:DNA-binding transcription factor activity, RNA polymerase II-specific"/>
    <property type="evidence" value="ECO:0007669"/>
    <property type="project" value="InterPro"/>
</dbReference>
<dbReference type="InterPro" id="IPR046333">
    <property type="entry name" value="HXA10/ABDB-like"/>
</dbReference>
<evidence type="ECO:0000256" key="3">
    <source>
        <dbReference type="ARBA" id="ARBA00006317"/>
    </source>
</evidence>
<comment type="similarity">
    <text evidence="3">Belongs to the Abd-B homeobox family.</text>
</comment>
<feature type="non-terminal residue" evidence="14">
    <location>
        <position position="1"/>
    </location>
</feature>
<feature type="DNA-binding region" description="Homeobox" evidence="10">
    <location>
        <begin position="258"/>
        <end position="317"/>
    </location>
</feature>
<evidence type="ECO:0000256" key="12">
    <source>
        <dbReference type="SAM" id="MobiDB-lite"/>
    </source>
</evidence>
<evidence type="ECO:0000256" key="6">
    <source>
        <dbReference type="ARBA" id="ARBA00023125"/>
    </source>
</evidence>
<dbReference type="PROSITE" id="PS00027">
    <property type="entry name" value="HOMEOBOX_1"/>
    <property type="match status" value="1"/>
</dbReference>
<evidence type="ECO:0000256" key="10">
    <source>
        <dbReference type="PROSITE-ProRule" id="PRU00108"/>
    </source>
</evidence>
<proteinExistence type="inferred from homology"/>
<dbReference type="PROSITE" id="PS50071">
    <property type="entry name" value="HOMEOBOX_2"/>
    <property type="match status" value="1"/>
</dbReference>
<dbReference type="Proteomes" id="UP000886611">
    <property type="component" value="Unassembled WGS sequence"/>
</dbReference>
<name>A0A8X8BVV2_POLSE</name>
<feature type="non-terminal residue" evidence="14">
    <location>
        <position position="332"/>
    </location>
</feature>
<dbReference type="PRINTS" id="PR00024">
    <property type="entry name" value="HOMEOBOX"/>
</dbReference>
<organism evidence="14 15">
    <name type="scientific">Polypterus senegalus</name>
    <name type="common">Senegal bichir</name>
    <dbReference type="NCBI Taxonomy" id="55291"/>
    <lineage>
        <taxon>Eukaryota</taxon>
        <taxon>Metazoa</taxon>
        <taxon>Chordata</taxon>
        <taxon>Craniata</taxon>
        <taxon>Vertebrata</taxon>
        <taxon>Euteleostomi</taxon>
        <taxon>Actinopterygii</taxon>
        <taxon>Polypteriformes</taxon>
        <taxon>Polypteridae</taxon>
        <taxon>Polypterus</taxon>
    </lineage>
</organism>
<evidence type="ECO:0000259" key="13">
    <source>
        <dbReference type="PROSITE" id="PS50071"/>
    </source>
</evidence>
<dbReference type="GO" id="GO:0000978">
    <property type="term" value="F:RNA polymerase II cis-regulatory region sequence-specific DNA binding"/>
    <property type="evidence" value="ECO:0007669"/>
    <property type="project" value="TreeGrafter"/>
</dbReference>
<sequence>MSCPGSVTASAFLMDPIVGSSFRSESYTSNSGMYMQQGADYSCGAMRNCGIIPSTLSKRNDVTTGDVALSTFHTSYLSQLDPWGDPKTSCAIEQPVGRVESSCSFTSNVKEENVSCLYRSDKRNDKESEEPTYTRLGQESSPVDHEVPVPGYFRVSQGYTQGKTRDGFSRSDFPSSFEVGPSLPQSSNVIFLSTTHIPEGQTENSKHGKDTISRQIKREGITPTKKLSIASKDDQGGKSERDGKNENATGNWLTAKTGRKKRCPYTKHQTLELEKEFLFNMYLTRERRLEISKSINLTDRQVKIWFQNRRMKLKKQNRESRIRELTSNFSFT</sequence>
<dbReference type="InterPro" id="IPR017970">
    <property type="entry name" value="Homeobox_CS"/>
</dbReference>
<keyword evidence="15" id="KW-1185">Reference proteome</keyword>
<dbReference type="SUPFAM" id="SSF46689">
    <property type="entry name" value="Homeodomain-like"/>
    <property type="match status" value="1"/>
</dbReference>
<dbReference type="InterPro" id="IPR001356">
    <property type="entry name" value="HD"/>
</dbReference>
<accession>A0A8X8BVV2</accession>
<dbReference type="CDD" id="cd00086">
    <property type="entry name" value="homeodomain"/>
    <property type="match status" value="1"/>
</dbReference>
<evidence type="ECO:0000256" key="9">
    <source>
        <dbReference type="ARBA" id="ARBA00023242"/>
    </source>
</evidence>
<dbReference type="EMBL" id="JAATIS010000485">
    <property type="protein sequence ID" value="KAG2468719.1"/>
    <property type="molecule type" value="Genomic_DNA"/>
</dbReference>
<feature type="compositionally biased region" description="Basic and acidic residues" evidence="12">
    <location>
        <begin position="204"/>
        <end position="220"/>
    </location>
</feature>
<evidence type="ECO:0000313" key="14">
    <source>
        <dbReference type="EMBL" id="KAG2468719.1"/>
    </source>
</evidence>
<protein>
    <submittedName>
        <fullName evidence="14">HXC10 protein</fullName>
    </submittedName>
</protein>
<dbReference type="AlphaFoldDB" id="A0A8X8BVV2"/>
<dbReference type="PANTHER" id="PTHR45874:SF2">
    <property type="entry name" value="HOMEOBOX PROTEIN HOX-C10"/>
    <property type="match status" value="1"/>
</dbReference>
<evidence type="ECO:0000256" key="1">
    <source>
        <dbReference type="ARBA" id="ARBA00003263"/>
    </source>
</evidence>
<feature type="compositionally biased region" description="Basic and acidic residues" evidence="12">
    <location>
        <begin position="231"/>
        <end position="245"/>
    </location>
</feature>
<comment type="caution">
    <text evidence="14">The sequence shown here is derived from an EMBL/GenBank/DDBJ whole genome shotgun (WGS) entry which is preliminary data.</text>
</comment>
<dbReference type="Gene3D" id="1.10.10.60">
    <property type="entry name" value="Homeodomain-like"/>
    <property type="match status" value="1"/>
</dbReference>